<organism evidence="2 3">
    <name type="scientific">Lupinus angustifolius</name>
    <name type="common">Narrow-leaved blue lupine</name>
    <dbReference type="NCBI Taxonomy" id="3871"/>
    <lineage>
        <taxon>Eukaryota</taxon>
        <taxon>Viridiplantae</taxon>
        <taxon>Streptophyta</taxon>
        <taxon>Embryophyta</taxon>
        <taxon>Tracheophyta</taxon>
        <taxon>Spermatophyta</taxon>
        <taxon>Magnoliopsida</taxon>
        <taxon>eudicotyledons</taxon>
        <taxon>Gunneridae</taxon>
        <taxon>Pentapetalae</taxon>
        <taxon>rosids</taxon>
        <taxon>fabids</taxon>
        <taxon>Fabales</taxon>
        <taxon>Fabaceae</taxon>
        <taxon>Papilionoideae</taxon>
        <taxon>50 kb inversion clade</taxon>
        <taxon>genistoids sensu lato</taxon>
        <taxon>core genistoids</taxon>
        <taxon>Genisteae</taxon>
        <taxon>Lupinus</taxon>
    </lineage>
</organism>
<protein>
    <submittedName>
        <fullName evidence="2">Uncharacterized protein</fullName>
    </submittedName>
</protein>
<name>A0A1J7GD30_LUPAN</name>
<reference evidence="2 3" key="1">
    <citation type="journal article" date="2017" name="Plant Biotechnol. J.">
        <title>A comprehensive draft genome sequence for lupin (Lupinus angustifolius), an emerging health food: insights into plant-microbe interactions and legume evolution.</title>
        <authorList>
            <person name="Hane J.K."/>
            <person name="Ming Y."/>
            <person name="Kamphuis L.G."/>
            <person name="Nelson M.N."/>
            <person name="Garg G."/>
            <person name="Atkins C.A."/>
            <person name="Bayer P.E."/>
            <person name="Bravo A."/>
            <person name="Bringans S."/>
            <person name="Cannon S."/>
            <person name="Edwards D."/>
            <person name="Foley R."/>
            <person name="Gao L.L."/>
            <person name="Harrison M.J."/>
            <person name="Huang W."/>
            <person name="Hurgobin B."/>
            <person name="Li S."/>
            <person name="Liu C.W."/>
            <person name="McGrath A."/>
            <person name="Morahan G."/>
            <person name="Murray J."/>
            <person name="Weller J."/>
            <person name="Jian J."/>
            <person name="Singh K.B."/>
        </authorList>
    </citation>
    <scope>NUCLEOTIDE SEQUENCE [LARGE SCALE GENOMIC DNA]</scope>
    <source>
        <strain evidence="3">cv. Tanjil</strain>
        <tissue evidence="2">Whole plant</tissue>
    </source>
</reference>
<proteinExistence type="predicted"/>
<dbReference type="STRING" id="3871.A0A1J7GD30"/>
<evidence type="ECO:0000313" key="3">
    <source>
        <dbReference type="Proteomes" id="UP000188354"/>
    </source>
</evidence>
<dbReference type="Gramene" id="OIV98245">
    <property type="protein sequence ID" value="OIV98245"/>
    <property type="gene ID" value="TanjilG_14834"/>
</dbReference>
<sequence length="138" mass="15504">MLASDPSSVLRPKASVPDPNPTRSLFTARFCFGPRSWSRTSFAMGPKLSVNSVEMELLRRIGRGCFRNPRLKVEADSGGEDFFDAAAAMAKPVPSHLVIMVNDTIESASDWRYAVEQFVKKLLDKVVVHHKRSYYLEN</sequence>
<dbReference type="Proteomes" id="UP000188354">
    <property type="component" value="Chromosome LG14"/>
</dbReference>
<accession>A0A1J7GD30</accession>
<evidence type="ECO:0000256" key="1">
    <source>
        <dbReference type="SAM" id="MobiDB-lite"/>
    </source>
</evidence>
<keyword evidence="3" id="KW-1185">Reference proteome</keyword>
<dbReference type="AlphaFoldDB" id="A0A1J7GD30"/>
<dbReference type="EMBL" id="CM007374">
    <property type="protein sequence ID" value="OIV98245.1"/>
    <property type="molecule type" value="Genomic_DNA"/>
</dbReference>
<gene>
    <name evidence="2" type="ORF">TanjilG_14834</name>
</gene>
<evidence type="ECO:0000313" key="2">
    <source>
        <dbReference type="EMBL" id="OIV98245.1"/>
    </source>
</evidence>
<feature type="region of interest" description="Disordered" evidence="1">
    <location>
        <begin position="1"/>
        <end position="20"/>
    </location>
</feature>